<dbReference type="Pfam" id="PF19572">
    <property type="entry name" value="PorV"/>
    <property type="match status" value="1"/>
</dbReference>
<dbReference type="InterPro" id="IPR047799">
    <property type="entry name" value="T9SS_OM_PorV"/>
</dbReference>
<keyword evidence="4" id="KW-1185">Reference proteome</keyword>
<evidence type="ECO:0000313" key="4">
    <source>
        <dbReference type="Proteomes" id="UP000316778"/>
    </source>
</evidence>
<evidence type="ECO:0000256" key="1">
    <source>
        <dbReference type="SAM" id="Phobius"/>
    </source>
</evidence>
<comment type="caution">
    <text evidence="3">The sequence shown here is derived from an EMBL/GenBank/DDBJ whole genome shotgun (WGS) entry which is preliminary data.</text>
</comment>
<accession>A0A562TFB6</accession>
<dbReference type="NCBIfam" id="NF033709">
    <property type="entry name" value="PorV_fam"/>
    <property type="match status" value="1"/>
</dbReference>
<evidence type="ECO:0000259" key="2">
    <source>
        <dbReference type="Pfam" id="PF19572"/>
    </source>
</evidence>
<keyword evidence="1" id="KW-1133">Transmembrane helix</keyword>
<protein>
    <recommendedName>
        <fullName evidence="2">Type IX secretion system protein PorV domain-containing protein</fullName>
    </recommendedName>
</protein>
<sequence>MQKNTNFSIPSQAPFLDYFKLGVIFTSYFKYKNYMIRKVTLSLVFILCTFICLKTSAQINTGDLDGRTNTINTAVPFLRISPDARSGAMGDVGVALSPDANANYWNLSKLAFAPNRAAVSVTYTPWLKELVNDVFLANVSGYYKLDDYQTLGASLRYFSLGTINFTDITGMPTYDYRPREYAFDAGYARKLSENWSLGLALRYIYSNLASGDINGRVIRPGKAFAGDVSAFYTKEIEKDDGNVNTWNFGVAITNIGTKISYTQSAQYKDFIPTNLGIGTAYTLGLDEYNKVTFALDINKLLVPTPDSTGAYREKGVVESIFSSFGDAPGGFSEELKELMFSLGAEYWYNNMFAVRAGYYNENKYKGNRKYFTAGVGIKYDVFNLNFSYLVPSGTGIQRNPLSNTLRFTLSFDLGGSDEYSNW</sequence>
<reference evidence="3 4" key="1">
    <citation type="journal article" date="2013" name="Stand. Genomic Sci.">
        <title>Genomic Encyclopedia of Type Strains, Phase I: The one thousand microbial genomes (KMG-I) project.</title>
        <authorList>
            <person name="Kyrpides N.C."/>
            <person name="Woyke T."/>
            <person name="Eisen J.A."/>
            <person name="Garrity G."/>
            <person name="Lilburn T.G."/>
            <person name="Beck B.J."/>
            <person name="Whitman W.B."/>
            <person name="Hugenholtz P."/>
            <person name="Klenk H.P."/>
        </authorList>
    </citation>
    <scope>NUCLEOTIDE SEQUENCE [LARGE SCALE GENOMIC DNA]</scope>
    <source>
        <strain evidence="3 4">DSM 13484</strain>
    </source>
</reference>
<dbReference type="Proteomes" id="UP000316778">
    <property type="component" value="Unassembled WGS sequence"/>
</dbReference>
<dbReference type="InterPro" id="IPR045741">
    <property type="entry name" value="PorV"/>
</dbReference>
<name>A0A562TFB6_CHIJA</name>
<feature type="domain" description="Type IX secretion system protein PorV" evidence="2">
    <location>
        <begin position="68"/>
        <end position="306"/>
    </location>
</feature>
<evidence type="ECO:0000313" key="3">
    <source>
        <dbReference type="EMBL" id="TWI92212.1"/>
    </source>
</evidence>
<dbReference type="EMBL" id="VLLG01000002">
    <property type="protein sequence ID" value="TWI92212.1"/>
    <property type="molecule type" value="Genomic_DNA"/>
</dbReference>
<dbReference type="NCBIfam" id="NF033710">
    <property type="entry name" value="T9SS_OM_PorV"/>
    <property type="match status" value="1"/>
</dbReference>
<dbReference type="AlphaFoldDB" id="A0A562TFB6"/>
<feature type="transmembrane region" description="Helical" evidence="1">
    <location>
        <begin position="39"/>
        <end position="57"/>
    </location>
</feature>
<dbReference type="Gene3D" id="2.40.160.60">
    <property type="entry name" value="Outer membrane protein transport protein (OMPP1/FadL/TodX)"/>
    <property type="match status" value="1"/>
</dbReference>
<keyword evidence="1" id="KW-0812">Transmembrane</keyword>
<organism evidence="3 4">
    <name type="scientific">Chitinophaga japonensis</name>
    <name type="common">Flexibacter japonensis</name>
    <dbReference type="NCBI Taxonomy" id="104662"/>
    <lineage>
        <taxon>Bacteria</taxon>
        <taxon>Pseudomonadati</taxon>
        <taxon>Bacteroidota</taxon>
        <taxon>Chitinophagia</taxon>
        <taxon>Chitinophagales</taxon>
        <taxon>Chitinophagaceae</taxon>
        <taxon>Chitinophaga</taxon>
    </lineage>
</organism>
<keyword evidence="1" id="KW-0472">Membrane</keyword>
<proteinExistence type="predicted"/>
<gene>
    <name evidence="3" type="ORF">LX66_1597</name>
</gene>